<sequence>MNGENAEDVSYGYVPGSVGSAGPVITPWTARRAAMHDAARARCMPIIEQTLSKFKAATRPRPLRAPVDSDAYERARARVLKGRGW</sequence>
<protein>
    <submittedName>
        <fullName evidence="1">Uncharacterized protein</fullName>
    </submittedName>
</protein>
<dbReference type="Proteomes" id="UP000297385">
    <property type="component" value="Unassembled WGS sequence"/>
</dbReference>
<gene>
    <name evidence="1" type="ORF">E2553_43265</name>
</gene>
<organism evidence="1 2">
    <name type="scientific">Paraburkholderia dipogonis</name>
    <dbReference type="NCBI Taxonomy" id="1211383"/>
    <lineage>
        <taxon>Bacteria</taxon>
        <taxon>Pseudomonadati</taxon>
        <taxon>Pseudomonadota</taxon>
        <taxon>Betaproteobacteria</taxon>
        <taxon>Burkholderiales</taxon>
        <taxon>Burkholderiaceae</taxon>
        <taxon>Paraburkholderia</taxon>
    </lineage>
</organism>
<dbReference type="RefSeq" id="WP_134466649.1">
    <property type="nucleotide sequence ID" value="NZ_SNVI01000008.1"/>
</dbReference>
<comment type="caution">
    <text evidence="1">The sequence shown here is derived from an EMBL/GenBank/DDBJ whole genome shotgun (WGS) entry which is preliminary data.</text>
</comment>
<name>A0A4Y8MGH4_9BURK</name>
<dbReference type="AlphaFoldDB" id="A0A4Y8MGH4"/>
<dbReference type="EMBL" id="SNVI01000008">
    <property type="protein sequence ID" value="TFE36550.1"/>
    <property type="molecule type" value="Genomic_DNA"/>
</dbReference>
<proteinExistence type="predicted"/>
<evidence type="ECO:0000313" key="2">
    <source>
        <dbReference type="Proteomes" id="UP000297385"/>
    </source>
</evidence>
<evidence type="ECO:0000313" key="1">
    <source>
        <dbReference type="EMBL" id="TFE36550.1"/>
    </source>
</evidence>
<accession>A0A4Y8MGH4</accession>
<reference evidence="1 2" key="1">
    <citation type="submission" date="2019-03" db="EMBL/GenBank/DDBJ databases">
        <title>Complete Genome Sequence of Paraburkholderia dipogonis ICMP 19430T, a Nitrogen-fixing Symbiont of the South African Invasive Legume Dipogon lignosus in New Zealand.</title>
        <authorList>
            <person name="De Meyer S.E."/>
        </authorList>
    </citation>
    <scope>NUCLEOTIDE SEQUENCE [LARGE SCALE GENOMIC DNA]</scope>
    <source>
        <strain evidence="1 2">ICMP 19430</strain>
    </source>
</reference>